<keyword evidence="6 15" id="KW-0812">Transmembrane</keyword>
<dbReference type="InterPro" id="IPR000829">
    <property type="entry name" value="DAGK"/>
</dbReference>
<dbReference type="Proteomes" id="UP000680304">
    <property type="component" value="Unassembled WGS sequence"/>
</dbReference>
<evidence type="ECO:0000256" key="5">
    <source>
        <dbReference type="ARBA" id="ARBA00022679"/>
    </source>
</evidence>
<dbReference type="InterPro" id="IPR036945">
    <property type="entry name" value="DAGK_sf"/>
</dbReference>
<feature type="transmembrane region" description="Helical" evidence="15">
    <location>
        <begin position="50"/>
        <end position="69"/>
    </location>
</feature>
<reference evidence="16 17" key="1">
    <citation type="submission" date="2021-04" db="EMBL/GenBank/DDBJ databases">
        <title>Draft genome sequence of Paenibacillus cisolokensis, LC2-13A.</title>
        <authorList>
            <person name="Uke A."/>
            <person name="Chhe C."/>
            <person name="Baramee S."/>
            <person name="Kosugi A."/>
        </authorList>
    </citation>
    <scope>NUCLEOTIDE SEQUENCE [LARGE SCALE GENOMIC DNA]</scope>
    <source>
        <strain evidence="16 17">LC2-13A</strain>
    </source>
</reference>
<dbReference type="EMBL" id="BOVJ01000128">
    <property type="protein sequence ID" value="GIQ65343.1"/>
    <property type="molecule type" value="Genomic_DNA"/>
</dbReference>
<dbReference type="PANTHER" id="PTHR34299:SF1">
    <property type="entry name" value="DIACYLGLYCEROL KINASE"/>
    <property type="match status" value="1"/>
</dbReference>
<proteinExistence type="inferred from homology"/>
<keyword evidence="12 15" id="KW-0472">Membrane</keyword>
<evidence type="ECO:0000256" key="1">
    <source>
        <dbReference type="ARBA" id="ARBA00004651"/>
    </source>
</evidence>
<comment type="similarity">
    <text evidence="2">Belongs to the bacterial diacylglycerol kinase family.</text>
</comment>
<comment type="subcellular location">
    <subcellularLocation>
        <location evidence="1">Cell membrane</location>
        <topology evidence="1">Multi-pass membrane protein</topology>
    </subcellularLocation>
</comment>
<dbReference type="RefSeq" id="WP_213529794.1">
    <property type="nucleotide sequence ID" value="NZ_BOVJ01000128.1"/>
</dbReference>
<keyword evidence="8 16" id="KW-0418">Kinase</keyword>
<evidence type="ECO:0000313" key="17">
    <source>
        <dbReference type="Proteomes" id="UP000680304"/>
    </source>
</evidence>
<keyword evidence="11" id="KW-0443">Lipid metabolism</keyword>
<evidence type="ECO:0000313" key="16">
    <source>
        <dbReference type="EMBL" id="GIQ65343.1"/>
    </source>
</evidence>
<evidence type="ECO:0000256" key="11">
    <source>
        <dbReference type="ARBA" id="ARBA00023098"/>
    </source>
</evidence>
<keyword evidence="14" id="KW-1208">Phospholipid metabolism</keyword>
<keyword evidence="9" id="KW-0067">ATP-binding</keyword>
<evidence type="ECO:0000256" key="14">
    <source>
        <dbReference type="ARBA" id="ARBA00023264"/>
    </source>
</evidence>
<keyword evidence="5" id="KW-0808">Transferase</keyword>
<evidence type="ECO:0000256" key="10">
    <source>
        <dbReference type="ARBA" id="ARBA00022989"/>
    </source>
</evidence>
<protein>
    <submittedName>
        <fullName evidence="16">Diacylglycerol kinase</fullName>
    </submittedName>
</protein>
<gene>
    <name evidence="16" type="ORF">PACILC2_39110</name>
</gene>
<keyword evidence="3" id="KW-1003">Cell membrane</keyword>
<evidence type="ECO:0000256" key="6">
    <source>
        <dbReference type="ARBA" id="ARBA00022692"/>
    </source>
</evidence>
<dbReference type="Pfam" id="PF01219">
    <property type="entry name" value="DAGK_prokar"/>
    <property type="match status" value="1"/>
</dbReference>
<evidence type="ECO:0000256" key="12">
    <source>
        <dbReference type="ARBA" id="ARBA00023136"/>
    </source>
</evidence>
<dbReference type="PANTHER" id="PTHR34299">
    <property type="entry name" value="DIACYLGLYCEROL KINASE"/>
    <property type="match status" value="1"/>
</dbReference>
<sequence length="121" mass="12492">MRRFLRSFRFAVSGVAYTVRTQRNMRIHLAFAVAVIVAATALGVSALEGAVLALAAASVMALELVNTAVERTIDRIGPDPHPLAKTAKDAAAGAVLVAAAGAALAGLFILGPPLWRLLFGG</sequence>
<evidence type="ECO:0000256" key="4">
    <source>
        <dbReference type="ARBA" id="ARBA00022516"/>
    </source>
</evidence>
<comment type="caution">
    <text evidence="16">The sequence shown here is derived from an EMBL/GenBank/DDBJ whole genome shotgun (WGS) entry which is preliminary data.</text>
</comment>
<feature type="transmembrane region" description="Helical" evidence="15">
    <location>
        <begin position="90"/>
        <end position="111"/>
    </location>
</feature>
<accession>A0ABQ4NBJ9</accession>
<evidence type="ECO:0000256" key="7">
    <source>
        <dbReference type="ARBA" id="ARBA00022741"/>
    </source>
</evidence>
<keyword evidence="7" id="KW-0547">Nucleotide-binding</keyword>
<keyword evidence="13" id="KW-0594">Phospholipid biosynthesis</keyword>
<dbReference type="Gene3D" id="1.10.287.3610">
    <property type="match status" value="1"/>
</dbReference>
<feature type="transmembrane region" description="Helical" evidence="15">
    <location>
        <begin position="27"/>
        <end position="44"/>
    </location>
</feature>
<dbReference type="GO" id="GO:0016301">
    <property type="term" value="F:kinase activity"/>
    <property type="evidence" value="ECO:0007669"/>
    <property type="project" value="UniProtKB-KW"/>
</dbReference>
<keyword evidence="4" id="KW-0444">Lipid biosynthesis</keyword>
<evidence type="ECO:0000256" key="9">
    <source>
        <dbReference type="ARBA" id="ARBA00022840"/>
    </source>
</evidence>
<dbReference type="CDD" id="cd14265">
    <property type="entry name" value="UDPK_IM_like"/>
    <property type="match status" value="1"/>
</dbReference>
<keyword evidence="10 15" id="KW-1133">Transmembrane helix</keyword>
<organism evidence="16 17">
    <name type="scientific">Paenibacillus cisolokensis</name>
    <dbReference type="NCBI Taxonomy" id="1658519"/>
    <lineage>
        <taxon>Bacteria</taxon>
        <taxon>Bacillati</taxon>
        <taxon>Bacillota</taxon>
        <taxon>Bacilli</taxon>
        <taxon>Bacillales</taxon>
        <taxon>Paenibacillaceae</taxon>
        <taxon>Paenibacillus</taxon>
    </lineage>
</organism>
<evidence type="ECO:0000256" key="3">
    <source>
        <dbReference type="ARBA" id="ARBA00022475"/>
    </source>
</evidence>
<evidence type="ECO:0000256" key="2">
    <source>
        <dbReference type="ARBA" id="ARBA00005967"/>
    </source>
</evidence>
<evidence type="ECO:0000256" key="13">
    <source>
        <dbReference type="ARBA" id="ARBA00023209"/>
    </source>
</evidence>
<keyword evidence="17" id="KW-1185">Reference proteome</keyword>
<evidence type="ECO:0000256" key="8">
    <source>
        <dbReference type="ARBA" id="ARBA00022777"/>
    </source>
</evidence>
<dbReference type="InterPro" id="IPR033717">
    <property type="entry name" value="UDPK"/>
</dbReference>
<evidence type="ECO:0000256" key="15">
    <source>
        <dbReference type="SAM" id="Phobius"/>
    </source>
</evidence>
<name>A0ABQ4NBJ9_9BACL</name>